<name>A0A0J9X4H8_GEOCN</name>
<evidence type="ECO:0000313" key="3">
    <source>
        <dbReference type="Proteomes" id="UP000242525"/>
    </source>
</evidence>
<dbReference type="InterPro" id="IPR029058">
    <property type="entry name" value="AB_hydrolase_fold"/>
</dbReference>
<feature type="compositionally biased region" description="Basic and acidic residues" evidence="1">
    <location>
        <begin position="20"/>
        <end position="34"/>
    </location>
</feature>
<dbReference type="EMBL" id="CCBN010000003">
    <property type="protein sequence ID" value="CDO52335.1"/>
    <property type="molecule type" value="Genomic_DNA"/>
</dbReference>
<dbReference type="Proteomes" id="UP000242525">
    <property type="component" value="Unassembled WGS sequence"/>
</dbReference>
<feature type="compositionally biased region" description="Basic and acidic residues" evidence="1">
    <location>
        <begin position="89"/>
        <end position="102"/>
    </location>
</feature>
<feature type="compositionally biased region" description="Acidic residues" evidence="1">
    <location>
        <begin position="244"/>
        <end position="267"/>
    </location>
</feature>
<dbReference type="OrthoDB" id="10250441at2759"/>
<feature type="compositionally biased region" description="Low complexity" evidence="1">
    <location>
        <begin position="726"/>
        <end position="736"/>
    </location>
</feature>
<evidence type="ECO:0000313" key="2">
    <source>
        <dbReference type="EMBL" id="CDO52335.1"/>
    </source>
</evidence>
<keyword evidence="3" id="KW-1185">Reference proteome</keyword>
<evidence type="ECO:0000256" key="1">
    <source>
        <dbReference type="SAM" id="MobiDB-lite"/>
    </source>
</evidence>
<comment type="caution">
    <text evidence="2">The sequence shown here is derived from an EMBL/GenBank/DDBJ whole genome shotgun (WGS) entry which is preliminary data.</text>
</comment>
<proteinExistence type="predicted"/>
<feature type="compositionally biased region" description="Low complexity" evidence="1">
    <location>
        <begin position="178"/>
        <end position="207"/>
    </location>
</feature>
<accession>A0A0J9X4H8</accession>
<feature type="compositionally biased region" description="Low complexity" evidence="1">
    <location>
        <begin position="43"/>
        <end position="61"/>
    </location>
</feature>
<gene>
    <name evidence="2" type="ORF">BN980_GECA03s00307g</name>
</gene>
<reference evidence="2" key="1">
    <citation type="submission" date="2014-03" db="EMBL/GenBank/DDBJ databases">
        <authorList>
            <person name="Casaregola S."/>
        </authorList>
    </citation>
    <scope>NUCLEOTIDE SEQUENCE [LARGE SCALE GENOMIC DNA]</scope>
    <source>
        <strain evidence="2">CLIB 918</strain>
    </source>
</reference>
<feature type="region of interest" description="Disordered" evidence="1">
    <location>
        <begin position="77"/>
        <end position="307"/>
    </location>
</feature>
<dbReference type="AlphaFoldDB" id="A0A0J9X4H8"/>
<sequence length="903" mass="99688">MDLLNGKLPRSLKSIFASKAHTDESAHDHEETSSHTRRRHIRSASVDTANPASSTPASPTSFRHLSTHSHSLGEFIRSHYRSPSASRSPEGRFRNRDSRTDTTTKSASGVHNRAETFSAGTGSRLRSHSISGTSKAGIARSKTTPATLMDDSNPRVNTHYPPGSVPPPLTIHENRPDSPAFSPSSVQSSTSPESSSSSVSRQVPLSVAGSSATEGGAQVPDAVTCKPPFQKSLNSDDSHAVEPVESDEIDDASLDSDDHEDDEDVDNELPTPVADYAPGPGLEETSDQRPSRPSSNLSRTHSHMHHADAESIIGGIKTRISTEHTPHVLDETVAPTSERKTFSFSLPFGNPLASIEFRSFRPKLSSLFGTEGAHPGLSHEEYHRLQIDVENRLTRQLTVSSVEETNVYNTIKQQDNTRLRAIRQSLTPNITIESLNPLSPPKTDTFPAVEGDVVILGGYRGSILRDRASGRRLWIPIKAGFNLRKIDLTVPPRDEDEYNMINKVYPDGMLSHIGPIDISRKLIKKLRAHPKCRVYEFGYDWRLSSDINSDRLVEFLKTLPSNKYYDEKSGRRKGAIVIAHSMGGLVAHHAMQQDPTLFRGLVYAGAPSSCPNILGPLRFGDSVLMSSKILTRQVNFLMRSSYVFLPLDGRCFVNRNDTSIKYDLDFFDVNTWIKYELSPLVVKTPVHRTPLHAIKTSETLSRSYTDVKLTLNNITRDLRSLTFGFESPKTSDSSESSENESKAFTLPDQKKLEPEEAIEYLDRTLKRTKKFLLELEYDPAKADLYPPLATLYSYSVPTLKGSKVDSPEGIRTDNYDDLLFGAGDGVVYHKWTMPEPKGFSVVARVATDRGHVGLLTDVDAAGRALAAILEAEKQNLGHTEATEPVVVPAQPQNDLARPLVNVH</sequence>
<dbReference type="Gene3D" id="3.40.50.1820">
    <property type="entry name" value="alpha/beta hydrolase"/>
    <property type="match status" value="1"/>
</dbReference>
<feature type="region of interest" description="Disordered" evidence="1">
    <location>
        <begin position="15"/>
        <end position="65"/>
    </location>
</feature>
<dbReference type="SUPFAM" id="SSF53474">
    <property type="entry name" value="alpha/beta-Hydrolases"/>
    <property type="match status" value="1"/>
</dbReference>
<organism evidence="2 3">
    <name type="scientific">Geotrichum candidum</name>
    <name type="common">Oospora lactis</name>
    <name type="synonym">Dipodascus geotrichum</name>
    <dbReference type="NCBI Taxonomy" id="1173061"/>
    <lineage>
        <taxon>Eukaryota</taxon>
        <taxon>Fungi</taxon>
        <taxon>Dikarya</taxon>
        <taxon>Ascomycota</taxon>
        <taxon>Saccharomycotina</taxon>
        <taxon>Dipodascomycetes</taxon>
        <taxon>Dipodascales</taxon>
        <taxon>Dipodascaceae</taxon>
        <taxon>Geotrichum</taxon>
    </lineage>
</organism>
<protein>
    <submittedName>
        <fullName evidence="2">Uncharacterized protein</fullName>
    </submittedName>
</protein>
<feature type="region of interest" description="Disordered" evidence="1">
    <location>
        <begin position="726"/>
        <end position="748"/>
    </location>
</feature>
<dbReference type="PANTHER" id="PTHR11440">
    <property type="entry name" value="LECITHIN-CHOLESTEROL ACYLTRANSFERASE-RELATED"/>
    <property type="match status" value="1"/>
</dbReference>